<name>A0A136Q7K5_9FIRM</name>
<dbReference type="PANTHER" id="PTHR30563:SF0">
    <property type="entry name" value="DNA RECOMBINATION PROTEIN RMUC"/>
    <property type="match status" value="1"/>
</dbReference>
<dbReference type="GO" id="GO:0006310">
    <property type="term" value="P:DNA recombination"/>
    <property type="evidence" value="ECO:0007669"/>
    <property type="project" value="UniProtKB-KW"/>
</dbReference>
<sequence>MIKSDQNQSGGFSMEIIFIAAGLVALGILCVAILVRLGRKTDDAAALRTELSSQFQILSGMVLDTVNRASAVNGQSAEVLRRTVEEKLNEIRFSVDQKLDTTLKSGLSTSFARVSEQLEQVYKSMGEVRALTSGVGDLKNILSGVKTRGIWGEVQLYKLLSDFLSPGQFIENVRITRDSTVEFAVKMPREEGGDVLLPIDSKFPMDRYARVLALGESGDAQALTAAQKEFVQAVLTEAKKISEKYVRPPQTTDFAIMFLPSEGLYAEVIRLGLVDRLQSKYRVMVTGPSTLGAFLTSLQTGFRTLAIREHSAAIEEMLAAVRAEFETFGDMLQKTQNSLAAAQNHLESVQKRSIRIQTRLADVDTFEA</sequence>
<dbReference type="Pfam" id="PF02646">
    <property type="entry name" value="RmuC"/>
    <property type="match status" value="1"/>
</dbReference>
<evidence type="ECO:0000256" key="2">
    <source>
        <dbReference type="ARBA" id="ARBA00009840"/>
    </source>
</evidence>
<accession>A0A136Q7K5</accession>
<protein>
    <submittedName>
        <fullName evidence="6">RmuC domain protein</fullName>
    </submittedName>
</protein>
<keyword evidence="7" id="KW-1185">Reference proteome</keyword>
<evidence type="ECO:0000256" key="4">
    <source>
        <dbReference type="ARBA" id="ARBA00023172"/>
    </source>
</evidence>
<dbReference type="InterPro" id="IPR003798">
    <property type="entry name" value="DNA_recombination_RmuC"/>
</dbReference>
<evidence type="ECO:0000313" key="7">
    <source>
        <dbReference type="Proteomes" id="UP000070366"/>
    </source>
</evidence>
<dbReference type="AlphaFoldDB" id="A0A136Q7K5"/>
<dbReference type="EMBL" id="LSZW01000035">
    <property type="protein sequence ID" value="KXK66630.1"/>
    <property type="molecule type" value="Genomic_DNA"/>
</dbReference>
<keyword evidence="5" id="KW-0812">Transmembrane</keyword>
<evidence type="ECO:0000313" key="6">
    <source>
        <dbReference type="EMBL" id="KXK66630.1"/>
    </source>
</evidence>
<comment type="similarity">
    <text evidence="2">Belongs to the RmuC family.</text>
</comment>
<dbReference type="PATRIC" id="fig|626937.4.peg.452"/>
<dbReference type="PANTHER" id="PTHR30563">
    <property type="entry name" value="DNA RECOMBINATION PROTEIN RMUC"/>
    <property type="match status" value="1"/>
</dbReference>
<evidence type="ECO:0000256" key="3">
    <source>
        <dbReference type="ARBA" id="ARBA00023054"/>
    </source>
</evidence>
<comment type="function">
    <text evidence="1">Involved in DNA recombination.</text>
</comment>
<dbReference type="STRING" id="626937.HMPREF3293_00461"/>
<feature type="transmembrane region" description="Helical" evidence="5">
    <location>
        <begin position="12"/>
        <end position="35"/>
    </location>
</feature>
<dbReference type="Proteomes" id="UP000070366">
    <property type="component" value="Unassembled WGS sequence"/>
</dbReference>
<gene>
    <name evidence="6" type="ORF">HMPREF3293_00461</name>
</gene>
<keyword evidence="4" id="KW-0233">DNA recombination</keyword>
<evidence type="ECO:0000256" key="5">
    <source>
        <dbReference type="SAM" id="Phobius"/>
    </source>
</evidence>
<comment type="caution">
    <text evidence="6">The sequence shown here is derived from an EMBL/GenBank/DDBJ whole genome shotgun (WGS) entry which is preliminary data.</text>
</comment>
<keyword evidence="5" id="KW-0472">Membrane</keyword>
<keyword evidence="5" id="KW-1133">Transmembrane helix</keyword>
<keyword evidence="3" id="KW-0175">Coiled coil</keyword>
<organism evidence="6 7">
    <name type="scientific">Christensenella minuta</name>
    <dbReference type="NCBI Taxonomy" id="626937"/>
    <lineage>
        <taxon>Bacteria</taxon>
        <taxon>Bacillati</taxon>
        <taxon>Bacillota</taxon>
        <taxon>Clostridia</taxon>
        <taxon>Christensenellales</taxon>
        <taxon>Christensenellaceae</taxon>
        <taxon>Christensenella</taxon>
    </lineage>
</organism>
<reference evidence="6 7" key="1">
    <citation type="submission" date="2016-02" db="EMBL/GenBank/DDBJ databases">
        <authorList>
            <person name="Wen L."/>
            <person name="He K."/>
            <person name="Yang H."/>
        </authorList>
    </citation>
    <scope>NUCLEOTIDE SEQUENCE [LARGE SCALE GENOMIC DNA]</scope>
    <source>
        <strain evidence="6 7">DSM 22607</strain>
    </source>
</reference>
<proteinExistence type="inferred from homology"/>
<evidence type="ECO:0000256" key="1">
    <source>
        <dbReference type="ARBA" id="ARBA00003416"/>
    </source>
</evidence>